<dbReference type="GO" id="GO:0004805">
    <property type="term" value="F:trehalose-phosphatase activity"/>
    <property type="evidence" value="ECO:0007669"/>
    <property type="project" value="TreeGrafter"/>
</dbReference>
<dbReference type="GO" id="GO:0003825">
    <property type="term" value="F:alpha,alpha-trehalose-phosphate synthase (UDP-forming) activity"/>
    <property type="evidence" value="ECO:0007669"/>
    <property type="project" value="UniProtKB-EC"/>
</dbReference>
<dbReference type="Pfam" id="PF18572">
    <property type="entry name" value="T6PP_N"/>
    <property type="match status" value="2"/>
</dbReference>
<dbReference type="InterPro" id="IPR049063">
    <property type="entry name" value="T6PP_C"/>
</dbReference>
<dbReference type="Pfam" id="PF00982">
    <property type="entry name" value="Glyco_transf_20"/>
    <property type="match status" value="2"/>
</dbReference>
<dbReference type="EC" id="2.4.1.15" evidence="4"/>
<protein>
    <recommendedName>
        <fullName evidence="4">alpha,alpha-trehalose-phosphate synthase (UDP-forming)</fullName>
        <ecNumber evidence="4">2.4.1.15</ecNumber>
    </recommendedName>
</protein>
<dbReference type="WBParaSite" id="Minc3s00283g09359">
    <property type="protein sequence ID" value="Minc3s00283g09359"/>
    <property type="gene ID" value="Minc3s00283g09359"/>
</dbReference>
<reference evidence="11" key="1">
    <citation type="submission" date="2022-11" db="UniProtKB">
        <authorList>
            <consortium name="WormBaseParasite"/>
        </authorList>
    </citation>
    <scope>IDENTIFICATION</scope>
</reference>
<evidence type="ECO:0000256" key="1">
    <source>
        <dbReference type="ARBA" id="ARBA00002045"/>
    </source>
</evidence>
<keyword evidence="6" id="KW-0808">Transferase</keyword>
<dbReference type="InterPro" id="IPR023214">
    <property type="entry name" value="HAD_sf"/>
</dbReference>
<evidence type="ECO:0000256" key="6">
    <source>
        <dbReference type="ARBA" id="ARBA00022679"/>
    </source>
</evidence>
<evidence type="ECO:0000259" key="8">
    <source>
        <dbReference type="Pfam" id="PF18572"/>
    </source>
</evidence>
<feature type="domain" description="Trehalose-6-phosphate phosphatase C-terminal" evidence="9">
    <location>
        <begin position="627"/>
        <end position="713"/>
    </location>
</feature>
<proteinExistence type="inferred from homology"/>
<dbReference type="Gene3D" id="3.40.50.1000">
    <property type="entry name" value="HAD superfamily/HAD-like"/>
    <property type="match status" value="2"/>
</dbReference>
<dbReference type="InterPro" id="IPR001830">
    <property type="entry name" value="Glyco_trans_20"/>
</dbReference>
<dbReference type="InterPro" id="IPR041064">
    <property type="entry name" value="T6PP_helical"/>
</dbReference>
<dbReference type="Gene3D" id="3.40.50.2000">
    <property type="entry name" value="Glycogen Phosphorylase B"/>
    <property type="match status" value="4"/>
</dbReference>
<dbReference type="FunFam" id="3.40.50.2000:FF:000206">
    <property type="entry name" value="Trehalose-6-phosphate synthase"/>
    <property type="match status" value="2"/>
</dbReference>
<dbReference type="InterPro" id="IPR036412">
    <property type="entry name" value="HAD-like_sf"/>
</dbReference>
<evidence type="ECO:0000256" key="4">
    <source>
        <dbReference type="ARBA" id="ARBA00012538"/>
    </source>
</evidence>
<dbReference type="GO" id="GO:0005992">
    <property type="term" value="P:trehalose biosynthetic process"/>
    <property type="evidence" value="ECO:0007669"/>
    <property type="project" value="InterPro"/>
</dbReference>
<dbReference type="PANTHER" id="PTHR10788:SF110">
    <property type="entry name" value="ALPHA,ALPHA-TREHALOSE-PHOSPHATE SYNTHASE [UDP-FORMING] 2"/>
    <property type="match status" value="1"/>
</dbReference>
<comment type="similarity">
    <text evidence="2">In the N-terminal section; belongs to the glycosyltransferase 20 family.</text>
</comment>
<sequence>MAVNPENMWLANLGMNIDKFKITSTEYIEKIDPSMEKIDPTYISAPTTNTLGLPLMKQALADVLFHVIADDDLKEENEPADKRQIREEMSLLGVLNTYNRGNYKLNPVIVQEQDYNVYYGGISNGLLWPAMHNLAEYILPEYKDTKTLKEHWFSYVRVNYQFAIDAVRNSRPQDFIWIHDYHLMLTGMIMQSLDRNLEIGFFLHIPFQPPDDFFTTYKIVAFPILRGLLRFTKVGFQTHRDRTKFIELVKSYLPTAKVKTEDKLDVIVVTYQGWSCSLGVFPVSIKNEDFLRVARDPAVIERSQQIRKQIFDENPPVDVCLFFSVERFDYTKGIREKLLAFQRYLEKYPERRGKDILFQVAVTNRRGVDTYRVYQDESIDLAEQINKQFKDEEKYGNWLPVIFQTSGLQRSELIAHYLAMDVGVVTPKKDGMNLVAKEMMLCNSAAGLILSTGAGSEMQFSMAGLHSEQDPNYHRVDDLFDVEAFAEVFHKALTEIREQRERHGKVLNDFIMANDIERWSQTFLDPSWSHLVIRQTDVTTLDDFFNLMLRTRDVRRAIVERVLKGIPIRQHFAISLQNAKESLELACKPDCFKIELQALTADSEERFRNEVAAVVDMFFDADHFNYFFTDRDGTLKSYSCAYPASIQPAYSGVIQAQFARRCAQTCAIVTTAPMMRVGILDVCTIPEGYYYIGASVGREWYVDPDNKFKVSFFTYLFNHLMISLLHKKLLLFPILRGLLRFTKVGFQTHRDRTKFIELVKSYLPTAKVKTEDKLDVIVVTYQGWSCSLGVFPVSIKNEDFLRVARDPAVIERSQQIRKQIFGENPPNDVCLFFSVERFDYTKGIREKLLAFQRYLEKYPERRGKDILFQVAVTNRRGVDTYRVYQDESIDLAEQINKQFKAEEKYGNWLPVIFQTSGLQRSELIAHYLAMDVGVVTPKKDGMNLVAKEMMLCNSAAGLILSTGAGSEMQFSMAGLHSEQDPNYHRVDDLFDVETFAEVFHKALTEIREQRERHGKVLNDFIMANDIERWSQTFLDPSWSHLVIRQTDVTTLDDFFNLMLRTRDVRRAIVERVLKGIPIRQHFAISLQNAKESLELACKPDCFKIELQALTAGVNATVPDKNTTVDFYIKNEIEELEKDLKFLEFIQSEDVFNIEQFISSLQIYHPDSEERFRNEVAAVVDMFFDADHFNYFFTDRDGTLKSYSCAYPASIQPAYSGVIQAQFARRCAQTCAIVTTAPMMRVGILDVCTIPEGYYYIGASVGREWYVDPDNKFKDQSIPEHDLQQLDLVFDSIAYLLEEDPEFKIFNLIGSGLQKHFGHVTIAHQDSSNTIPTELKKKIDDKIHAIVEDIDPNNQLFEIIIDDRDIKIFVKTEFGGIFDKGNGIELLINHLKCDLTEGTILVCGDSITDIPMLEYCLIKNPKNVYTVWVVNGQNIQLRNQVHDLCKKYGNEHLVFVSCPEVLLGSMAQATIREISICRGAVTHHRHSSSTTQLEEGAPTDDR</sequence>
<evidence type="ECO:0000256" key="3">
    <source>
        <dbReference type="ARBA" id="ARBA00006107"/>
    </source>
</evidence>
<dbReference type="CDD" id="cd03788">
    <property type="entry name" value="GT20_TPS"/>
    <property type="match status" value="1"/>
</dbReference>
<dbReference type="GO" id="GO:0005829">
    <property type="term" value="C:cytosol"/>
    <property type="evidence" value="ECO:0007669"/>
    <property type="project" value="TreeGrafter"/>
</dbReference>
<dbReference type="Proteomes" id="UP000887563">
    <property type="component" value="Unplaced"/>
</dbReference>
<evidence type="ECO:0000259" key="9">
    <source>
        <dbReference type="Pfam" id="PF21141"/>
    </source>
</evidence>
<evidence type="ECO:0000256" key="2">
    <source>
        <dbReference type="ARBA" id="ARBA00005409"/>
    </source>
</evidence>
<evidence type="ECO:0000256" key="7">
    <source>
        <dbReference type="ARBA" id="ARBA00048039"/>
    </source>
</evidence>
<keyword evidence="10" id="KW-1185">Reference proteome</keyword>
<dbReference type="Pfam" id="PF21141">
    <property type="entry name" value="T6PP_C"/>
    <property type="match status" value="2"/>
</dbReference>
<feature type="domain" description="Trehalose-6-phosphate phosphatase C-terminal" evidence="9">
    <location>
        <begin position="1191"/>
        <end position="1461"/>
    </location>
</feature>
<evidence type="ECO:0000313" key="10">
    <source>
        <dbReference type="Proteomes" id="UP000887563"/>
    </source>
</evidence>
<comment type="similarity">
    <text evidence="3">In the C-terminal section; belongs to the gob-1 trehalose phosphatase family.</text>
</comment>
<dbReference type="PANTHER" id="PTHR10788">
    <property type="entry name" value="TREHALOSE-6-PHOSPHATE SYNTHASE"/>
    <property type="match status" value="1"/>
</dbReference>
<comment type="catalytic activity">
    <reaction evidence="7">
        <text>D-glucose 6-phosphate + UDP-alpha-D-glucose = alpha,alpha-trehalose 6-phosphate + UDP + H(+)</text>
        <dbReference type="Rhea" id="RHEA:18889"/>
        <dbReference type="ChEBI" id="CHEBI:15378"/>
        <dbReference type="ChEBI" id="CHEBI:58223"/>
        <dbReference type="ChEBI" id="CHEBI:58429"/>
        <dbReference type="ChEBI" id="CHEBI:58885"/>
        <dbReference type="ChEBI" id="CHEBI:61548"/>
        <dbReference type="EC" id="2.4.1.15"/>
    </reaction>
</comment>
<comment type="function">
    <text evidence="1">Catalyzes the production of trehalose from glucose-6-phosphate and UDP-alpha-D-glucose in a 2 step process.</text>
</comment>
<dbReference type="Gene3D" id="1.20.58.1800">
    <property type="match status" value="1"/>
</dbReference>
<dbReference type="SUPFAM" id="SSF56784">
    <property type="entry name" value="HAD-like"/>
    <property type="match status" value="1"/>
</dbReference>
<organism evidence="10 11">
    <name type="scientific">Meloidogyne incognita</name>
    <name type="common">Southern root-knot nematode worm</name>
    <name type="synonym">Oxyuris incognita</name>
    <dbReference type="NCBI Taxonomy" id="6306"/>
    <lineage>
        <taxon>Eukaryota</taxon>
        <taxon>Metazoa</taxon>
        <taxon>Ecdysozoa</taxon>
        <taxon>Nematoda</taxon>
        <taxon>Chromadorea</taxon>
        <taxon>Rhabditida</taxon>
        <taxon>Tylenchina</taxon>
        <taxon>Tylenchomorpha</taxon>
        <taxon>Tylenchoidea</taxon>
        <taxon>Meloidogynidae</taxon>
        <taxon>Meloidogyninae</taxon>
        <taxon>Meloidogyne</taxon>
        <taxon>Meloidogyne incognita group</taxon>
    </lineage>
</organism>
<dbReference type="SUPFAM" id="SSF53756">
    <property type="entry name" value="UDP-Glycosyltransferase/glycogen phosphorylase"/>
    <property type="match status" value="2"/>
</dbReference>
<evidence type="ECO:0000313" key="11">
    <source>
        <dbReference type="WBParaSite" id="Minc3s00283g09359"/>
    </source>
</evidence>
<feature type="domain" description="Trehalose-6-phosphate phosphatase helical bundle" evidence="8">
    <location>
        <begin position="540"/>
        <end position="608"/>
    </location>
</feature>
<name>A0A914L637_MELIC</name>
<evidence type="ECO:0000256" key="5">
    <source>
        <dbReference type="ARBA" id="ARBA00022676"/>
    </source>
</evidence>
<dbReference type="Gene3D" id="3.30.70.3080">
    <property type="match status" value="1"/>
</dbReference>
<accession>A0A914L637</accession>
<keyword evidence="5" id="KW-0328">Glycosyltransferase</keyword>
<feature type="domain" description="Trehalose-6-phosphate phosphatase helical bundle" evidence="8">
    <location>
        <begin position="1050"/>
        <end position="1160"/>
    </location>
</feature>